<reference evidence="2 3" key="1">
    <citation type="submission" date="2020-08" db="EMBL/GenBank/DDBJ databases">
        <title>Draft genome sequencing of an Anaerocolumna strain isolated from anoxic soil subjected to BSD treatment.</title>
        <authorList>
            <person name="Uek A."/>
            <person name="Tonouchi A."/>
        </authorList>
    </citation>
    <scope>NUCLEOTIDE SEQUENCE [LARGE SCALE GENOMIC DNA]</scope>
    <source>
        <strain evidence="2 3">CTTW</strain>
    </source>
</reference>
<protein>
    <submittedName>
        <fullName evidence="2">Transcriptional regulator</fullName>
    </submittedName>
</protein>
<accession>A0A7I8DUA7</accession>
<dbReference type="PANTHER" id="PTHR33169:SF25">
    <property type="entry name" value="DNA-BINDING PROTEIN YIZB-RELATED"/>
    <property type="match status" value="1"/>
</dbReference>
<dbReference type="InterPro" id="IPR036390">
    <property type="entry name" value="WH_DNA-bd_sf"/>
</dbReference>
<dbReference type="Gene3D" id="1.10.10.10">
    <property type="entry name" value="Winged helix-like DNA-binding domain superfamily/Winged helix DNA-binding domain"/>
    <property type="match status" value="1"/>
</dbReference>
<dbReference type="Proteomes" id="UP000515703">
    <property type="component" value="Chromosome"/>
</dbReference>
<dbReference type="InterPro" id="IPR052509">
    <property type="entry name" value="Metal_resp_DNA-bind_regulator"/>
</dbReference>
<evidence type="ECO:0000313" key="3">
    <source>
        <dbReference type="Proteomes" id="UP000515703"/>
    </source>
</evidence>
<dbReference type="InterPro" id="IPR036388">
    <property type="entry name" value="WH-like_DNA-bd_sf"/>
</dbReference>
<feature type="domain" description="Transcription regulator PadR N-terminal" evidence="1">
    <location>
        <begin position="15"/>
        <end position="86"/>
    </location>
</feature>
<gene>
    <name evidence="2" type="ORF">bsdcttw_39550</name>
</gene>
<dbReference type="KEGG" id="acht:bsdcttw_39550"/>
<organism evidence="2 3">
    <name type="scientific">Anaerocolumna chitinilytica</name>
    <dbReference type="NCBI Taxonomy" id="1727145"/>
    <lineage>
        <taxon>Bacteria</taxon>
        <taxon>Bacillati</taxon>
        <taxon>Bacillota</taxon>
        <taxon>Clostridia</taxon>
        <taxon>Lachnospirales</taxon>
        <taxon>Lachnospiraceae</taxon>
        <taxon>Anaerocolumna</taxon>
    </lineage>
</organism>
<dbReference type="AlphaFoldDB" id="A0A7I8DUA7"/>
<evidence type="ECO:0000313" key="2">
    <source>
        <dbReference type="EMBL" id="BCK00915.1"/>
    </source>
</evidence>
<dbReference type="EMBL" id="AP023368">
    <property type="protein sequence ID" value="BCK00915.1"/>
    <property type="molecule type" value="Genomic_DNA"/>
</dbReference>
<proteinExistence type="predicted"/>
<name>A0A7I8DUA7_9FIRM</name>
<reference evidence="2 3" key="2">
    <citation type="submission" date="2020-08" db="EMBL/GenBank/DDBJ databases">
        <authorList>
            <person name="Ueki A."/>
            <person name="Tonouchi A."/>
        </authorList>
    </citation>
    <scope>NUCLEOTIDE SEQUENCE [LARGE SCALE GENOMIC DNA]</scope>
    <source>
        <strain evidence="2 3">CTTW</strain>
    </source>
</reference>
<dbReference type="InterPro" id="IPR005149">
    <property type="entry name" value="Tscrpt_reg_PadR_N"/>
</dbReference>
<dbReference type="SUPFAM" id="SSF46785">
    <property type="entry name" value="Winged helix' DNA-binding domain"/>
    <property type="match status" value="1"/>
</dbReference>
<sequence length="112" mass="12841">MDEAQLRKGILEGCILSVIARGETYGYDILSVLESQGFTEILEGTLYPVLVRLEKKKDIQCRIGESPHGPKRKYYSITQTGKEHLKQFVDSYENLVRITNAILYKKDTDTDR</sequence>
<dbReference type="Pfam" id="PF03551">
    <property type="entry name" value="PadR"/>
    <property type="match status" value="1"/>
</dbReference>
<dbReference type="RefSeq" id="WP_185256541.1">
    <property type="nucleotide sequence ID" value="NZ_AP023368.1"/>
</dbReference>
<evidence type="ECO:0000259" key="1">
    <source>
        <dbReference type="Pfam" id="PF03551"/>
    </source>
</evidence>
<keyword evidence="3" id="KW-1185">Reference proteome</keyword>
<dbReference type="PANTHER" id="PTHR33169">
    <property type="entry name" value="PADR-FAMILY TRANSCRIPTIONAL REGULATOR"/>
    <property type="match status" value="1"/>
</dbReference>